<name>A0A1T1HEC3_OCELI</name>
<sequence>MRIHVFQHVPYEGPGNIARWAEKNGHTLTTTHLYEGEALPSHDDYDLLMILGGPMSANDDFNVDWMQAEKRFIREAMAQDKMLLGICLGSQLIARVLGATVSKNEDREIGWFPITATPNAMVLGLPQQFQAFHWHGDTFTLPEGAKSIGSSEGCAQQGFIYQDRVVALQFHLETTPEAARELVDACRHEIDEEGPHTQPAEAMLVDFELFSEANQRMEQIMGYMQAQLEATATVS</sequence>
<dbReference type="GO" id="GO:0005829">
    <property type="term" value="C:cytosol"/>
    <property type="evidence" value="ECO:0007669"/>
    <property type="project" value="TreeGrafter"/>
</dbReference>
<dbReference type="STRING" id="966.BTA35_0201005"/>
<dbReference type="EMBL" id="MTSD02000001">
    <property type="protein sequence ID" value="OOV88156.1"/>
    <property type="molecule type" value="Genomic_DNA"/>
</dbReference>
<dbReference type="PANTHER" id="PTHR42695">
    <property type="entry name" value="GLUTAMINE AMIDOTRANSFERASE YLR126C-RELATED"/>
    <property type="match status" value="1"/>
</dbReference>
<dbReference type="SUPFAM" id="SSF52317">
    <property type="entry name" value="Class I glutamine amidotransferase-like"/>
    <property type="match status" value="1"/>
</dbReference>
<gene>
    <name evidence="2" type="ORF">BTA35_0201005</name>
</gene>
<dbReference type="InterPro" id="IPR029062">
    <property type="entry name" value="Class_I_gatase-like"/>
</dbReference>
<dbReference type="Proteomes" id="UP000190064">
    <property type="component" value="Unassembled WGS sequence"/>
</dbReference>
<dbReference type="PANTHER" id="PTHR42695:SF5">
    <property type="entry name" value="GLUTAMINE AMIDOTRANSFERASE YLR126C-RELATED"/>
    <property type="match status" value="1"/>
</dbReference>
<evidence type="ECO:0000313" key="3">
    <source>
        <dbReference type="Proteomes" id="UP000190064"/>
    </source>
</evidence>
<keyword evidence="3" id="KW-1185">Reference proteome</keyword>
<organism evidence="2 3">
    <name type="scientific">Oceanospirillum linum</name>
    <dbReference type="NCBI Taxonomy" id="966"/>
    <lineage>
        <taxon>Bacteria</taxon>
        <taxon>Pseudomonadati</taxon>
        <taxon>Pseudomonadota</taxon>
        <taxon>Gammaproteobacteria</taxon>
        <taxon>Oceanospirillales</taxon>
        <taxon>Oceanospirillaceae</taxon>
        <taxon>Oceanospirillum</taxon>
    </lineage>
</organism>
<reference evidence="2" key="1">
    <citation type="submission" date="2017-02" db="EMBL/GenBank/DDBJ databases">
        <title>Draft Genome Sequence of the Salt Water Bacterium Oceanospirillum linum ATCC 11336.</title>
        <authorList>
            <person name="Trachtenberg A.M."/>
            <person name="Carney J.G."/>
            <person name="Linnane J.D."/>
            <person name="Rheaume B.A."/>
            <person name="Pitts N.L."/>
            <person name="Mykles D.L."/>
            <person name="Maclea K.S."/>
        </authorList>
    </citation>
    <scope>NUCLEOTIDE SEQUENCE [LARGE SCALE GENOMIC DNA]</scope>
    <source>
        <strain evidence="2">ATCC 11336</strain>
    </source>
</reference>
<protein>
    <recommendedName>
        <fullName evidence="1">Glutamine amidotransferase domain-containing protein</fullName>
    </recommendedName>
</protein>
<dbReference type="FunFam" id="3.40.50.880:FF:000033">
    <property type="entry name" value="Glutamine amidotransferase class-I"/>
    <property type="match status" value="1"/>
</dbReference>
<proteinExistence type="predicted"/>
<dbReference type="CDD" id="cd01741">
    <property type="entry name" value="GATase1_1"/>
    <property type="match status" value="1"/>
</dbReference>
<dbReference type="InterPro" id="IPR017926">
    <property type="entry name" value="GATASE"/>
</dbReference>
<dbReference type="InterPro" id="IPR044992">
    <property type="entry name" value="ChyE-like"/>
</dbReference>
<comment type="caution">
    <text evidence="2">The sequence shown here is derived from an EMBL/GenBank/DDBJ whole genome shotgun (WGS) entry which is preliminary data.</text>
</comment>
<dbReference type="RefSeq" id="WP_077242569.1">
    <property type="nucleotide sequence ID" value="NZ_FXTS01000001.1"/>
</dbReference>
<feature type="domain" description="Glutamine amidotransferase" evidence="1">
    <location>
        <begin position="16"/>
        <end position="179"/>
    </location>
</feature>
<evidence type="ECO:0000259" key="1">
    <source>
        <dbReference type="Pfam" id="PF00117"/>
    </source>
</evidence>
<evidence type="ECO:0000313" key="2">
    <source>
        <dbReference type="EMBL" id="OOV88156.1"/>
    </source>
</evidence>
<dbReference type="AlphaFoldDB" id="A0A1T1HEC3"/>
<dbReference type="Gene3D" id="3.40.50.880">
    <property type="match status" value="1"/>
</dbReference>
<accession>A0A1T1HEC3</accession>
<dbReference type="Pfam" id="PF00117">
    <property type="entry name" value="GATase"/>
    <property type="match status" value="1"/>
</dbReference>
<dbReference type="PROSITE" id="PS51273">
    <property type="entry name" value="GATASE_TYPE_1"/>
    <property type="match status" value="1"/>
</dbReference>